<sequence>MSHIFVQDLTVTYPLFNRARSSLDTQTAPLDAAEGFGGTQRLVRDGRGYIKGVRALDGISFEVHEGERLGLVGANGSGKTTLLQALAGIYPPEKGSIVVEGQRTSLVNINLGMRSEATGNKNITLRGLASGRTRAEIEERRAEIAAFAGLGEFIDLPVDTYSAGMRMRLNFAIATAFEPDILILDEWLSAGDAKFRKAANERMATFVGRAGILVLASHSASLLQTNCTRGLWLHDGKVHMDGPIDQVLAAYEALGNGRSTIKA</sequence>
<accession>A0A495D4N8</accession>
<evidence type="ECO:0000313" key="7">
    <source>
        <dbReference type="Proteomes" id="UP000273675"/>
    </source>
</evidence>
<dbReference type="PANTHER" id="PTHR46743:SF2">
    <property type="entry name" value="TEICHOIC ACIDS EXPORT ATP-BINDING PROTEIN TAGH"/>
    <property type="match status" value="1"/>
</dbReference>
<protein>
    <submittedName>
        <fullName evidence="6">Lipopolysaccharide transport system ATP-binding protein</fullName>
    </submittedName>
</protein>
<evidence type="ECO:0000256" key="1">
    <source>
        <dbReference type="ARBA" id="ARBA00005417"/>
    </source>
</evidence>
<dbReference type="InterPro" id="IPR050683">
    <property type="entry name" value="Bact_Polysacc_Export_ATP-bd"/>
</dbReference>
<dbReference type="PANTHER" id="PTHR46743">
    <property type="entry name" value="TEICHOIC ACIDS EXPORT ATP-BINDING PROTEIN TAGH"/>
    <property type="match status" value="1"/>
</dbReference>
<dbReference type="CDD" id="cd03220">
    <property type="entry name" value="ABC_KpsT_Wzt"/>
    <property type="match status" value="1"/>
</dbReference>
<name>A0A495D4N8_9PROT</name>
<dbReference type="InterPro" id="IPR017871">
    <property type="entry name" value="ABC_transporter-like_CS"/>
</dbReference>
<evidence type="ECO:0000256" key="4">
    <source>
        <dbReference type="ARBA" id="ARBA00022840"/>
    </source>
</evidence>
<dbReference type="InterPro" id="IPR027417">
    <property type="entry name" value="P-loop_NTPase"/>
</dbReference>
<dbReference type="GO" id="GO:0016020">
    <property type="term" value="C:membrane"/>
    <property type="evidence" value="ECO:0007669"/>
    <property type="project" value="InterPro"/>
</dbReference>
<dbReference type="Proteomes" id="UP000273675">
    <property type="component" value="Unassembled WGS sequence"/>
</dbReference>
<dbReference type="InterPro" id="IPR015860">
    <property type="entry name" value="ABC_transpr_TagH-like"/>
</dbReference>
<dbReference type="InterPro" id="IPR003593">
    <property type="entry name" value="AAA+_ATPase"/>
</dbReference>
<dbReference type="Pfam" id="PF00005">
    <property type="entry name" value="ABC_tran"/>
    <property type="match status" value="1"/>
</dbReference>
<dbReference type="PROSITE" id="PS00211">
    <property type="entry name" value="ABC_TRANSPORTER_1"/>
    <property type="match status" value="1"/>
</dbReference>
<comment type="caution">
    <text evidence="6">The sequence shown here is derived from an EMBL/GenBank/DDBJ whole genome shotgun (WGS) entry which is preliminary data.</text>
</comment>
<dbReference type="SMART" id="SM00382">
    <property type="entry name" value="AAA"/>
    <property type="match status" value="1"/>
</dbReference>
<evidence type="ECO:0000256" key="2">
    <source>
        <dbReference type="ARBA" id="ARBA00022448"/>
    </source>
</evidence>
<dbReference type="PROSITE" id="PS50893">
    <property type="entry name" value="ABC_TRANSPORTER_2"/>
    <property type="match status" value="1"/>
</dbReference>
<reference evidence="6 7" key="1">
    <citation type="submission" date="2018-10" db="EMBL/GenBank/DDBJ databases">
        <title>Genomic Encyclopedia of Type Strains, Phase IV (KMG-IV): sequencing the most valuable type-strain genomes for metagenomic binning, comparative biology and taxonomic classification.</title>
        <authorList>
            <person name="Goeker M."/>
        </authorList>
    </citation>
    <scope>NUCLEOTIDE SEQUENCE [LARGE SCALE GENOMIC DNA]</scope>
    <source>
        <strain evidence="6 7">DSM 4734</strain>
    </source>
</reference>
<keyword evidence="4 6" id="KW-0067">ATP-binding</keyword>
<dbReference type="OrthoDB" id="9778870at2"/>
<organism evidence="6 7">
    <name type="scientific">Maricaulis maris</name>
    <dbReference type="NCBI Taxonomy" id="74318"/>
    <lineage>
        <taxon>Bacteria</taxon>
        <taxon>Pseudomonadati</taxon>
        <taxon>Pseudomonadota</taxon>
        <taxon>Alphaproteobacteria</taxon>
        <taxon>Maricaulales</taxon>
        <taxon>Maricaulaceae</taxon>
        <taxon>Maricaulis</taxon>
    </lineage>
</organism>
<evidence type="ECO:0000259" key="5">
    <source>
        <dbReference type="PROSITE" id="PS50893"/>
    </source>
</evidence>
<dbReference type="EMBL" id="RBIM01000005">
    <property type="protein sequence ID" value="RKQ96201.1"/>
    <property type="molecule type" value="Genomic_DNA"/>
</dbReference>
<dbReference type="RefSeq" id="WP_121211801.1">
    <property type="nucleotide sequence ID" value="NZ_RBIM01000005.1"/>
</dbReference>
<proteinExistence type="inferred from homology"/>
<dbReference type="InterPro" id="IPR003439">
    <property type="entry name" value="ABC_transporter-like_ATP-bd"/>
</dbReference>
<gene>
    <name evidence="6" type="ORF">C7435_2453</name>
</gene>
<dbReference type="Gene3D" id="3.40.50.300">
    <property type="entry name" value="P-loop containing nucleotide triphosphate hydrolases"/>
    <property type="match status" value="1"/>
</dbReference>
<keyword evidence="3" id="KW-0547">Nucleotide-binding</keyword>
<evidence type="ECO:0000256" key="3">
    <source>
        <dbReference type="ARBA" id="ARBA00022741"/>
    </source>
</evidence>
<dbReference type="AlphaFoldDB" id="A0A495D4N8"/>
<dbReference type="SUPFAM" id="SSF52540">
    <property type="entry name" value="P-loop containing nucleoside triphosphate hydrolases"/>
    <property type="match status" value="1"/>
</dbReference>
<dbReference type="GO" id="GO:0005524">
    <property type="term" value="F:ATP binding"/>
    <property type="evidence" value="ECO:0007669"/>
    <property type="project" value="UniProtKB-KW"/>
</dbReference>
<dbReference type="GO" id="GO:0140359">
    <property type="term" value="F:ABC-type transporter activity"/>
    <property type="evidence" value="ECO:0007669"/>
    <property type="project" value="InterPro"/>
</dbReference>
<dbReference type="GO" id="GO:0016887">
    <property type="term" value="F:ATP hydrolysis activity"/>
    <property type="evidence" value="ECO:0007669"/>
    <property type="project" value="InterPro"/>
</dbReference>
<comment type="similarity">
    <text evidence="1">Belongs to the ABC transporter superfamily.</text>
</comment>
<evidence type="ECO:0000313" key="6">
    <source>
        <dbReference type="EMBL" id="RKQ96201.1"/>
    </source>
</evidence>
<feature type="domain" description="ABC transporter" evidence="5">
    <location>
        <begin position="37"/>
        <end position="260"/>
    </location>
</feature>
<keyword evidence="2" id="KW-0813">Transport</keyword>